<feature type="transmembrane region" description="Helical" evidence="1">
    <location>
        <begin position="56"/>
        <end position="74"/>
    </location>
</feature>
<organism evidence="2 3">
    <name type="scientific">Priestia endophytica</name>
    <dbReference type="NCBI Taxonomy" id="135735"/>
    <lineage>
        <taxon>Bacteria</taxon>
        <taxon>Bacillati</taxon>
        <taxon>Bacillota</taxon>
        <taxon>Bacilli</taxon>
        <taxon>Bacillales</taxon>
        <taxon>Bacillaceae</taxon>
        <taxon>Priestia</taxon>
    </lineage>
</organism>
<protein>
    <submittedName>
        <fullName evidence="2">Uncharacterized protein</fullName>
    </submittedName>
</protein>
<dbReference type="AlphaFoldDB" id="A0AAX1Q2V7"/>
<keyword evidence="1" id="KW-1133">Transmembrane helix</keyword>
<sequence>MLIEVLKVGVNFLIEFFSGYLPFLYYIWFVVLFLIYFSLGLIINCFSTWKYKGWELIAGFSISIVVYISLAKFLSKL</sequence>
<gene>
    <name evidence="2" type="ORF">A3864_24820</name>
</gene>
<name>A0AAX1Q2V7_9BACI</name>
<keyword evidence="1" id="KW-0812">Transmembrane</keyword>
<dbReference type="Proteomes" id="UP000250174">
    <property type="component" value="Unassembled WGS sequence"/>
</dbReference>
<evidence type="ECO:0000256" key="1">
    <source>
        <dbReference type="SAM" id="Phobius"/>
    </source>
</evidence>
<keyword evidence="1" id="KW-0472">Membrane</keyword>
<dbReference type="EMBL" id="LVYK01000059">
    <property type="protein sequence ID" value="RAS72296.1"/>
    <property type="molecule type" value="Genomic_DNA"/>
</dbReference>
<feature type="transmembrane region" description="Helical" evidence="1">
    <location>
        <begin position="23"/>
        <end position="44"/>
    </location>
</feature>
<evidence type="ECO:0000313" key="3">
    <source>
        <dbReference type="Proteomes" id="UP000250174"/>
    </source>
</evidence>
<reference evidence="2 3" key="1">
    <citation type="submission" date="2016-03" db="EMBL/GenBank/DDBJ databases">
        <title>Comparison of Bacillus endophyticus and B. anthracis characteristics using whole genome sequence analysis and microbiological techniques.</title>
        <authorList>
            <person name="Lekota K.E."/>
            <person name="Mafofo J."/>
            <person name="Rees J."/>
            <person name="Muchadeyi F.C."/>
            <person name="Madoroba E."/>
            <person name="Van Heerden H."/>
        </authorList>
    </citation>
    <scope>NUCLEOTIDE SEQUENCE [LARGE SCALE GENOMIC DNA]</scope>
    <source>
        <strain evidence="2 3">3631_10C</strain>
    </source>
</reference>
<comment type="caution">
    <text evidence="2">The sequence shown here is derived from an EMBL/GenBank/DDBJ whole genome shotgun (WGS) entry which is preliminary data.</text>
</comment>
<proteinExistence type="predicted"/>
<evidence type="ECO:0000313" key="2">
    <source>
        <dbReference type="EMBL" id="RAS72296.1"/>
    </source>
</evidence>
<accession>A0AAX1Q2V7</accession>